<dbReference type="InterPro" id="IPR027417">
    <property type="entry name" value="P-loop_NTPase"/>
</dbReference>
<gene>
    <name evidence="6" type="ORF">EIO64_18720</name>
</gene>
<dbReference type="AlphaFoldDB" id="A0A7T7D8Q6"/>
<dbReference type="KEGG" id="obj:EIO64_18720"/>
<feature type="domain" description="UvrD-like helicase C-terminal" evidence="5">
    <location>
        <begin position="1"/>
        <end position="234"/>
    </location>
</feature>
<proteinExistence type="predicted"/>
<organism evidence="6 7">
    <name type="scientific">Dysosmobacter welbionis</name>
    <dbReference type="NCBI Taxonomy" id="2093857"/>
    <lineage>
        <taxon>Bacteria</taxon>
        <taxon>Bacillati</taxon>
        <taxon>Bacillota</taxon>
        <taxon>Clostridia</taxon>
        <taxon>Eubacteriales</taxon>
        <taxon>Oscillospiraceae</taxon>
        <taxon>Dysosmobacter</taxon>
    </lineage>
</organism>
<keyword evidence="2" id="KW-0378">Hydrolase</keyword>
<dbReference type="InterPro" id="IPR014017">
    <property type="entry name" value="DNA_helicase_UvrD-like_C"/>
</dbReference>
<dbReference type="EMBL" id="CP034413">
    <property type="protein sequence ID" value="QQL05830.1"/>
    <property type="molecule type" value="Genomic_DNA"/>
</dbReference>
<evidence type="ECO:0000256" key="1">
    <source>
        <dbReference type="ARBA" id="ARBA00022741"/>
    </source>
</evidence>
<keyword evidence="3 6" id="KW-0347">Helicase</keyword>
<evidence type="ECO:0000256" key="2">
    <source>
        <dbReference type="ARBA" id="ARBA00022801"/>
    </source>
</evidence>
<dbReference type="Gene3D" id="1.10.486.10">
    <property type="entry name" value="PCRA, domain 4"/>
    <property type="match status" value="1"/>
</dbReference>
<dbReference type="Proteomes" id="UP000298642">
    <property type="component" value="Chromosome"/>
</dbReference>
<accession>A0A7T7D8Q6</accession>
<evidence type="ECO:0000313" key="7">
    <source>
        <dbReference type="Proteomes" id="UP000298642"/>
    </source>
</evidence>
<sequence length="315" mass="35128">MRLVQAADSFSEAVFIAKEIGRMTGGVDMLEAQALGHERTVRAFSDIAVLCRTHRQLELVEKCLRHDDIPCLVTGREDFLDDPAVRGALGFLRSLVVPADNAALESALRLLWNCPADLIQKAQTLCQKMGTLDSAALQEAVRGHGILENWLDRTEVWLPLVQTETPRKLVEQWEEQYGTSPALERLRNTAVFHEDFDSLWDALVLGQEADLRRASGKHWASGAVRLMTLHGAKGLEFPAVFLAGLSAGAMPLESPGRPADAEEERRLFFVGLTRAREELILTAAPEFSPFLRELPEPVVRETTGRRRVAEQLRLF</sequence>
<dbReference type="SUPFAM" id="SSF52540">
    <property type="entry name" value="P-loop containing nucleoside triphosphate hydrolases"/>
    <property type="match status" value="1"/>
</dbReference>
<name>A0A7T7D8Q6_9FIRM</name>
<dbReference type="PANTHER" id="PTHR11070:SF2">
    <property type="entry name" value="ATP-DEPENDENT DNA HELICASE SRS2"/>
    <property type="match status" value="1"/>
</dbReference>
<dbReference type="PROSITE" id="PS51217">
    <property type="entry name" value="UVRD_HELICASE_CTER"/>
    <property type="match status" value="1"/>
</dbReference>
<dbReference type="Gene3D" id="3.40.50.300">
    <property type="entry name" value="P-loop containing nucleotide triphosphate hydrolases"/>
    <property type="match status" value="1"/>
</dbReference>
<dbReference type="GO" id="GO:0005524">
    <property type="term" value="F:ATP binding"/>
    <property type="evidence" value="ECO:0007669"/>
    <property type="project" value="UniProtKB-KW"/>
</dbReference>
<dbReference type="GO" id="GO:0043138">
    <property type="term" value="F:3'-5' DNA helicase activity"/>
    <property type="evidence" value="ECO:0007669"/>
    <property type="project" value="TreeGrafter"/>
</dbReference>
<dbReference type="Pfam" id="PF13361">
    <property type="entry name" value="UvrD_C"/>
    <property type="match status" value="2"/>
</dbReference>
<dbReference type="GO" id="GO:0003677">
    <property type="term" value="F:DNA binding"/>
    <property type="evidence" value="ECO:0007669"/>
    <property type="project" value="InterPro"/>
</dbReference>
<dbReference type="PANTHER" id="PTHR11070">
    <property type="entry name" value="UVRD / RECB / PCRA DNA HELICASE FAMILY MEMBER"/>
    <property type="match status" value="1"/>
</dbReference>
<dbReference type="InterPro" id="IPR000212">
    <property type="entry name" value="DNA_helicase_UvrD/REP"/>
</dbReference>
<evidence type="ECO:0000256" key="3">
    <source>
        <dbReference type="ARBA" id="ARBA00022806"/>
    </source>
</evidence>
<keyword evidence="7" id="KW-1185">Reference proteome</keyword>
<evidence type="ECO:0000259" key="5">
    <source>
        <dbReference type="PROSITE" id="PS51217"/>
    </source>
</evidence>
<keyword evidence="4" id="KW-0067">ATP-binding</keyword>
<keyword evidence="1" id="KW-0547">Nucleotide-binding</keyword>
<dbReference type="GO" id="GO:0000725">
    <property type="term" value="P:recombinational repair"/>
    <property type="evidence" value="ECO:0007669"/>
    <property type="project" value="TreeGrafter"/>
</dbReference>
<dbReference type="GO" id="GO:0016787">
    <property type="term" value="F:hydrolase activity"/>
    <property type="evidence" value="ECO:0007669"/>
    <property type="project" value="UniProtKB-KW"/>
</dbReference>
<reference evidence="7" key="1">
    <citation type="submission" date="2018-12" db="EMBL/GenBank/DDBJ databases">
        <title>Dusodibacter welbiota gen. nov., sp. nov., isolated from human faeces and emended description of the Oscillibacter genus.</title>
        <authorList>
            <person name="Le Roy T."/>
            <person name="Van der Smissen P."/>
            <person name="Delzenne N."/>
            <person name="Muccioli G."/>
            <person name="Collet J.F."/>
            <person name="Cani P.D."/>
        </authorList>
    </citation>
    <scope>NUCLEOTIDE SEQUENCE [LARGE SCALE GENOMIC DNA]</scope>
    <source>
        <strain evidence="7">J115</strain>
    </source>
</reference>
<evidence type="ECO:0000313" key="6">
    <source>
        <dbReference type="EMBL" id="QQL05830.1"/>
    </source>
</evidence>
<protein>
    <submittedName>
        <fullName evidence="6">ATP-dependent helicase</fullName>
    </submittedName>
</protein>
<evidence type="ECO:0000256" key="4">
    <source>
        <dbReference type="ARBA" id="ARBA00022840"/>
    </source>
</evidence>